<dbReference type="Pfam" id="PF00097">
    <property type="entry name" value="zf-C3HC4"/>
    <property type="match status" value="1"/>
</dbReference>
<dbReference type="PROSITE" id="PS50089">
    <property type="entry name" value="ZF_RING_2"/>
    <property type="match status" value="1"/>
</dbReference>
<name>A0A814IDW9_9BILA</name>
<keyword evidence="5" id="KW-1133">Transmembrane helix</keyword>
<dbReference type="PANTHER" id="PTHR25462:SF296">
    <property type="entry name" value="MEIOTIC P26, ISOFORM F"/>
    <property type="match status" value="1"/>
</dbReference>
<dbReference type="AlphaFoldDB" id="A0A814IDW9"/>
<evidence type="ECO:0000313" key="8">
    <source>
        <dbReference type="Proteomes" id="UP000663879"/>
    </source>
</evidence>
<reference evidence="7" key="1">
    <citation type="submission" date="2021-02" db="EMBL/GenBank/DDBJ databases">
        <authorList>
            <person name="Nowell W R."/>
        </authorList>
    </citation>
    <scope>NUCLEOTIDE SEQUENCE</scope>
    <source>
        <strain evidence="7">Ploen Becks lab</strain>
    </source>
</reference>
<dbReference type="OrthoDB" id="342730at2759"/>
<keyword evidence="5" id="KW-0472">Membrane</keyword>
<dbReference type="PANTHER" id="PTHR25462">
    <property type="entry name" value="BONUS, ISOFORM C-RELATED"/>
    <property type="match status" value="1"/>
</dbReference>
<evidence type="ECO:0000256" key="5">
    <source>
        <dbReference type="SAM" id="Phobius"/>
    </source>
</evidence>
<dbReference type="Gene3D" id="3.30.40.10">
    <property type="entry name" value="Zinc/RING finger domain, C3HC4 (zinc finger)"/>
    <property type="match status" value="1"/>
</dbReference>
<feature type="domain" description="RING-type" evidence="6">
    <location>
        <begin position="10"/>
        <end position="49"/>
    </location>
</feature>
<evidence type="ECO:0000256" key="2">
    <source>
        <dbReference type="ARBA" id="ARBA00022771"/>
    </source>
</evidence>
<keyword evidence="5" id="KW-0812">Transmembrane</keyword>
<evidence type="ECO:0000256" key="4">
    <source>
        <dbReference type="PROSITE-ProRule" id="PRU00175"/>
    </source>
</evidence>
<protein>
    <recommendedName>
        <fullName evidence="6">RING-type domain-containing protein</fullName>
    </recommendedName>
</protein>
<comment type="caution">
    <text evidence="7">The sequence shown here is derived from an EMBL/GenBank/DDBJ whole genome shotgun (WGS) entry which is preliminary data.</text>
</comment>
<dbReference type="InterPro" id="IPR047153">
    <property type="entry name" value="TRIM45/56/19-like"/>
</dbReference>
<dbReference type="SMART" id="SM00184">
    <property type="entry name" value="RING"/>
    <property type="match status" value="1"/>
</dbReference>
<feature type="transmembrane region" description="Helical" evidence="5">
    <location>
        <begin position="117"/>
        <end position="141"/>
    </location>
</feature>
<dbReference type="InterPro" id="IPR013083">
    <property type="entry name" value="Znf_RING/FYVE/PHD"/>
</dbReference>
<proteinExistence type="predicted"/>
<dbReference type="InterPro" id="IPR001841">
    <property type="entry name" value="Znf_RING"/>
</dbReference>
<dbReference type="Proteomes" id="UP000663879">
    <property type="component" value="Unassembled WGS sequence"/>
</dbReference>
<accession>A0A814IDW9</accession>
<keyword evidence="1" id="KW-0479">Metal-binding</keyword>
<keyword evidence="2 4" id="KW-0863">Zinc-finger</keyword>
<organism evidence="7 8">
    <name type="scientific">Brachionus calyciflorus</name>
    <dbReference type="NCBI Taxonomy" id="104777"/>
    <lineage>
        <taxon>Eukaryota</taxon>
        <taxon>Metazoa</taxon>
        <taxon>Spiralia</taxon>
        <taxon>Gnathifera</taxon>
        <taxon>Rotifera</taxon>
        <taxon>Eurotatoria</taxon>
        <taxon>Monogononta</taxon>
        <taxon>Pseudotrocha</taxon>
        <taxon>Ploima</taxon>
        <taxon>Brachionidae</taxon>
        <taxon>Brachionus</taxon>
    </lineage>
</organism>
<dbReference type="PROSITE" id="PS00518">
    <property type="entry name" value="ZF_RING_1"/>
    <property type="match status" value="1"/>
</dbReference>
<dbReference type="EMBL" id="CAJNOC010004449">
    <property type="protein sequence ID" value="CAF1022232.1"/>
    <property type="molecule type" value="Genomic_DNA"/>
</dbReference>
<evidence type="ECO:0000256" key="1">
    <source>
        <dbReference type="ARBA" id="ARBA00022723"/>
    </source>
</evidence>
<dbReference type="InterPro" id="IPR017907">
    <property type="entry name" value="Znf_RING_CS"/>
</dbReference>
<keyword evidence="3" id="KW-0862">Zinc</keyword>
<evidence type="ECO:0000256" key="3">
    <source>
        <dbReference type="ARBA" id="ARBA00022833"/>
    </source>
</evidence>
<keyword evidence="8" id="KW-1185">Reference proteome</keyword>
<gene>
    <name evidence="7" type="ORF">OXX778_LOCUS17438</name>
</gene>
<dbReference type="GO" id="GO:0061630">
    <property type="term" value="F:ubiquitin protein ligase activity"/>
    <property type="evidence" value="ECO:0007669"/>
    <property type="project" value="TreeGrafter"/>
</dbReference>
<dbReference type="SUPFAM" id="SSF57850">
    <property type="entry name" value="RING/U-box"/>
    <property type="match status" value="1"/>
</dbReference>
<sequence length="191" mass="22151">MNQLDDILNCSICLDRYKEPKILPCHHSFCAACINRLKINGSVTCPNCRLVHDASKNFVTDFRTNQLLDLNNQELTQNRENFRLVQPSAPLANEFNENLLNHNRRQENSKKEKKKNYGAIFIIIIIVLIAIIFLIVFIPYLKKSTIYFCNASQFWDGSKCVDKSHYKEYCKASFECNDMKSLLCINNSCKN</sequence>
<evidence type="ECO:0000259" key="6">
    <source>
        <dbReference type="PROSITE" id="PS50089"/>
    </source>
</evidence>
<evidence type="ECO:0000313" key="7">
    <source>
        <dbReference type="EMBL" id="CAF1022232.1"/>
    </source>
</evidence>
<dbReference type="GO" id="GO:0008270">
    <property type="term" value="F:zinc ion binding"/>
    <property type="evidence" value="ECO:0007669"/>
    <property type="project" value="UniProtKB-KW"/>
</dbReference>
<dbReference type="InterPro" id="IPR018957">
    <property type="entry name" value="Znf_C3HC4_RING-type"/>
</dbReference>